<evidence type="ECO:0000313" key="4">
    <source>
        <dbReference type="EMBL" id="TSN95709.1"/>
    </source>
</evidence>
<dbReference type="EMBL" id="VCAZ01000062">
    <property type="protein sequence ID" value="TSN95709.1"/>
    <property type="molecule type" value="Genomic_DNA"/>
</dbReference>
<dbReference type="InterPro" id="IPR003961">
    <property type="entry name" value="FN3_dom"/>
</dbReference>
<dbReference type="OrthoDB" id="6105938at2759"/>
<sequence length="930" mass="104307">MSVSGRKDFDVKQILRIRWRWFGHATSPPPGARQPLLEELLSKTGDRHHQHQHPLGISPSASAHVNTPVCENRNKLSASACPSLPPFLSHRSTSQQECGSAAFTIPSHSRSASDVTREGTELRSVVGASQDNGSAGEDEANNNTTDTNGARTNNNNNAESESSSCRLVLSSVSDYFAAMFTSDVREAKQEEVKMEGVDPDALWVLVQYAYTDFTSDFVEVVALGRGLDLGMLYDCRSDTFSPDSILWEKNLISTMKLSIPRPQSDVRVLDGDTLQDRLTALDLSVSLRASVVSGLVETTGASAFVHHPVQTELQDRVTLHCRTSTRLEMLSHELLQGRFPLPVTDLTTSTHVVVAVLYGTQAFFVFNSTKYENMDLKDLIKKTNTSSIKMDLLPRLIEKEKPTSFIDGNSLQSLVNGNPQNVKEVPLKVWLYPLKKFDQTLACALKDIRQDQLCKAENILEKLRTNISFSQYLMRLDGVHDVFTQFPALKDALLEFSLLLQHYQSNFMSRLASCIKNIRDTGSEVDEDNLQDLLKDNDQLPVELQCMHQWLQNKSAQVRALIQCRSANISILNNQNDLQNFVQDCQADKIVCFIFTSLEGEDPFLSALKRITESVNIQEEMKVSDTSQKSLWNLQSFILKKDTNESREETIFIAASVSDFLFPGSTIHLYQAGKLISRNVKLDTKPDPPEIIKVQQTRVMIKLQSLNPQTESYRVEYRAVREDKSPANIKWEVVSCAIDSCEISALAPGSNYQLRYAVMDSNEMTDYSRVLEIQTASRDRPGAPTVLKLNNDSLYIAWERPETDEDSRVVYYIVEYLEAGLEGWQSFQSDGPVCECRITLPYSTCYKARVSAVYINGDVSPPSKETKISARGARKRTKKKKNLRQVQRYIKFITTGPVQELTSGAGRSSVCVKFGHAGTSEKSRVHLEVQ</sequence>
<dbReference type="Gene3D" id="2.60.40.10">
    <property type="entry name" value="Immunoglobulins"/>
    <property type="match status" value="2"/>
</dbReference>
<dbReference type="SMART" id="SM00060">
    <property type="entry name" value="FN3"/>
    <property type="match status" value="2"/>
</dbReference>
<feature type="domain" description="BTB" evidence="2">
    <location>
        <begin position="166"/>
        <end position="212"/>
    </location>
</feature>
<dbReference type="CDD" id="cd00063">
    <property type="entry name" value="FN3"/>
    <property type="match status" value="2"/>
</dbReference>
<dbReference type="InterPro" id="IPR000210">
    <property type="entry name" value="BTB/POZ_dom"/>
</dbReference>
<dbReference type="InterPro" id="IPR011333">
    <property type="entry name" value="SKP1/BTB/POZ_sf"/>
</dbReference>
<evidence type="ECO:0000313" key="5">
    <source>
        <dbReference type="Proteomes" id="UP000319801"/>
    </source>
</evidence>
<dbReference type="PROSITE" id="PS50853">
    <property type="entry name" value="FN3"/>
    <property type="match status" value="2"/>
</dbReference>
<dbReference type="Pfam" id="PF00651">
    <property type="entry name" value="BTB"/>
    <property type="match status" value="1"/>
</dbReference>
<organism evidence="4 5">
    <name type="scientific">Bagarius yarrelli</name>
    <name type="common">Goonch</name>
    <name type="synonym">Bagrus yarrelli</name>
    <dbReference type="NCBI Taxonomy" id="175774"/>
    <lineage>
        <taxon>Eukaryota</taxon>
        <taxon>Metazoa</taxon>
        <taxon>Chordata</taxon>
        <taxon>Craniata</taxon>
        <taxon>Vertebrata</taxon>
        <taxon>Euteleostomi</taxon>
        <taxon>Actinopterygii</taxon>
        <taxon>Neopterygii</taxon>
        <taxon>Teleostei</taxon>
        <taxon>Ostariophysi</taxon>
        <taxon>Siluriformes</taxon>
        <taxon>Sisoridae</taxon>
        <taxon>Sisorinae</taxon>
        <taxon>Bagarius</taxon>
    </lineage>
</organism>
<feature type="compositionally biased region" description="Low complexity" evidence="1">
    <location>
        <begin position="141"/>
        <end position="162"/>
    </location>
</feature>
<dbReference type="InterPro" id="IPR040581">
    <property type="entry name" value="Thioredoxin_11"/>
</dbReference>
<name>A0A556U8E9_BAGYA</name>
<evidence type="ECO:0000259" key="3">
    <source>
        <dbReference type="PROSITE" id="PS50853"/>
    </source>
</evidence>
<dbReference type="SUPFAM" id="SSF54695">
    <property type="entry name" value="POZ domain"/>
    <property type="match status" value="1"/>
</dbReference>
<dbReference type="AlphaFoldDB" id="A0A556U8E9"/>
<dbReference type="InterPro" id="IPR013783">
    <property type="entry name" value="Ig-like_fold"/>
</dbReference>
<evidence type="ECO:0000256" key="1">
    <source>
        <dbReference type="SAM" id="MobiDB-lite"/>
    </source>
</evidence>
<protein>
    <submittedName>
        <fullName evidence="4">Stonustoxin subunit alpha</fullName>
    </submittedName>
</protein>
<keyword evidence="5" id="KW-1185">Reference proteome</keyword>
<proteinExistence type="predicted"/>
<feature type="region of interest" description="Disordered" evidence="1">
    <location>
        <begin position="99"/>
        <end position="162"/>
    </location>
</feature>
<evidence type="ECO:0000259" key="2">
    <source>
        <dbReference type="PROSITE" id="PS50097"/>
    </source>
</evidence>
<dbReference type="Pfam" id="PF18078">
    <property type="entry name" value="Thioredoxin_11"/>
    <property type="match status" value="1"/>
</dbReference>
<dbReference type="Pfam" id="PF21109">
    <property type="entry name" value="Stonustoxin_helical"/>
    <property type="match status" value="1"/>
</dbReference>
<dbReference type="InterPro" id="IPR036116">
    <property type="entry name" value="FN3_sf"/>
</dbReference>
<reference evidence="4 5" key="1">
    <citation type="journal article" date="2019" name="Genome Biol. Evol.">
        <title>Whole-Genome Sequencing of the Giant Devil Catfish, Bagarius yarrelli.</title>
        <authorList>
            <person name="Jiang W."/>
            <person name="Lv Y."/>
            <person name="Cheng L."/>
            <person name="Yang K."/>
            <person name="Chao B."/>
            <person name="Wang X."/>
            <person name="Li Y."/>
            <person name="Pan X."/>
            <person name="You X."/>
            <person name="Zhang Y."/>
            <person name="Yang J."/>
            <person name="Li J."/>
            <person name="Zhang X."/>
            <person name="Liu S."/>
            <person name="Sun C."/>
            <person name="Yang J."/>
            <person name="Shi Q."/>
        </authorList>
    </citation>
    <scope>NUCLEOTIDE SEQUENCE [LARGE SCALE GENOMIC DNA]</scope>
    <source>
        <strain evidence="4">JWS20170419001</strain>
        <tissue evidence="4">Muscle</tissue>
    </source>
</reference>
<dbReference type="InterPro" id="IPR052090">
    <property type="entry name" value="Cytolytic_pore-forming_toxin"/>
</dbReference>
<dbReference type="Proteomes" id="UP000319801">
    <property type="component" value="Unassembled WGS sequence"/>
</dbReference>
<dbReference type="Gene3D" id="3.30.710.10">
    <property type="entry name" value="Potassium Channel Kv1.1, Chain A"/>
    <property type="match status" value="1"/>
</dbReference>
<dbReference type="InterPro" id="IPR048997">
    <property type="entry name" value="Stonustoxin-like_helical"/>
</dbReference>
<dbReference type="PANTHER" id="PTHR31594:SF16">
    <property type="entry name" value="SI:CH211-281L24.3"/>
    <property type="match status" value="1"/>
</dbReference>
<gene>
    <name evidence="4" type="ORF">Baya_9823</name>
</gene>
<feature type="domain" description="Fibronectin type-III" evidence="3">
    <location>
        <begin position="685"/>
        <end position="778"/>
    </location>
</feature>
<accession>A0A556U8E9</accession>
<dbReference type="PANTHER" id="PTHR31594">
    <property type="entry name" value="AIG1-TYPE G DOMAIN-CONTAINING PROTEIN"/>
    <property type="match status" value="1"/>
</dbReference>
<feature type="domain" description="Fibronectin type-III" evidence="3">
    <location>
        <begin position="780"/>
        <end position="873"/>
    </location>
</feature>
<comment type="caution">
    <text evidence="4">The sequence shown here is derived from an EMBL/GenBank/DDBJ whole genome shotgun (WGS) entry which is preliminary data.</text>
</comment>
<dbReference type="PROSITE" id="PS50097">
    <property type="entry name" value="BTB"/>
    <property type="match status" value="1"/>
</dbReference>
<dbReference type="SUPFAM" id="SSF49265">
    <property type="entry name" value="Fibronectin type III"/>
    <property type="match status" value="1"/>
</dbReference>